<dbReference type="NCBIfam" id="TIGR00756">
    <property type="entry name" value="PPR"/>
    <property type="match status" value="7"/>
</dbReference>
<dbReference type="PANTHER" id="PTHR24015:SF563">
    <property type="entry name" value="PENTATRICOPEPTIDE REPEAT FAMILY PROTEIN-RELATED"/>
    <property type="match status" value="1"/>
</dbReference>
<dbReference type="FunFam" id="1.25.40.10:FF:000196">
    <property type="entry name" value="Pentatricopeptide repeat-containing protein At4g14850"/>
    <property type="match status" value="1"/>
</dbReference>
<evidence type="ECO:0000256" key="2">
    <source>
        <dbReference type="ARBA" id="ARBA00022737"/>
    </source>
</evidence>
<dbReference type="Gene3D" id="1.25.40.10">
    <property type="entry name" value="Tetratricopeptide repeat domain"/>
    <property type="match status" value="4"/>
</dbReference>
<dbReference type="InterPro" id="IPR046848">
    <property type="entry name" value="E_motif"/>
</dbReference>
<dbReference type="Pfam" id="PF13041">
    <property type="entry name" value="PPR_2"/>
    <property type="match status" value="2"/>
</dbReference>
<dbReference type="PANTHER" id="PTHR24015">
    <property type="entry name" value="OS07G0578800 PROTEIN-RELATED"/>
    <property type="match status" value="1"/>
</dbReference>
<gene>
    <name evidence="4" type="ORF">RJT34_19091</name>
</gene>
<keyword evidence="5" id="KW-1185">Reference proteome</keyword>
<dbReference type="AlphaFoldDB" id="A0AAN9P3W2"/>
<dbReference type="GO" id="GO:0003729">
    <property type="term" value="F:mRNA binding"/>
    <property type="evidence" value="ECO:0007669"/>
    <property type="project" value="UniProtKB-ARBA"/>
</dbReference>
<dbReference type="InterPro" id="IPR046960">
    <property type="entry name" value="PPR_At4g14850-like_plant"/>
</dbReference>
<feature type="repeat" description="PPR" evidence="3">
    <location>
        <begin position="335"/>
        <end position="369"/>
    </location>
</feature>
<evidence type="ECO:0008006" key="6">
    <source>
        <dbReference type="Google" id="ProtNLM"/>
    </source>
</evidence>
<dbReference type="PROSITE" id="PS51375">
    <property type="entry name" value="PPR"/>
    <property type="match status" value="5"/>
</dbReference>
<feature type="repeat" description="PPR" evidence="3">
    <location>
        <begin position="471"/>
        <end position="506"/>
    </location>
</feature>
<evidence type="ECO:0000313" key="4">
    <source>
        <dbReference type="EMBL" id="KAK7284346.1"/>
    </source>
</evidence>
<dbReference type="Pfam" id="PF20431">
    <property type="entry name" value="E_motif"/>
    <property type="match status" value="1"/>
</dbReference>
<comment type="caution">
    <text evidence="4">The sequence shown here is derived from an EMBL/GenBank/DDBJ whole genome shotgun (WGS) entry which is preliminary data.</text>
</comment>
<feature type="repeat" description="PPR" evidence="3">
    <location>
        <begin position="99"/>
        <end position="133"/>
    </location>
</feature>
<keyword evidence="2" id="KW-0677">Repeat</keyword>
<dbReference type="Proteomes" id="UP001359559">
    <property type="component" value="Unassembled WGS sequence"/>
</dbReference>
<accession>A0AAN9P3W2</accession>
<dbReference type="InterPro" id="IPR011990">
    <property type="entry name" value="TPR-like_helical_dom_sf"/>
</dbReference>
<evidence type="ECO:0000313" key="5">
    <source>
        <dbReference type="Proteomes" id="UP001359559"/>
    </source>
</evidence>
<feature type="repeat" description="PPR" evidence="3">
    <location>
        <begin position="436"/>
        <end position="470"/>
    </location>
</feature>
<protein>
    <recommendedName>
        <fullName evidence="6">Pentatricopeptide repeat-containing protein</fullName>
    </recommendedName>
</protein>
<organism evidence="4 5">
    <name type="scientific">Clitoria ternatea</name>
    <name type="common">Butterfly pea</name>
    <dbReference type="NCBI Taxonomy" id="43366"/>
    <lineage>
        <taxon>Eukaryota</taxon>
        <taxon>Viridiplantae</taxon>
        <taxon>Streptophyta</taxon>
        <taxon>Embryophyta</taxon>
        <taxon>Tracheophyta</taxon>
        <taxon>Spermatophyta</taxon>
        <taxon>Magnoliopsida</taxon>
        <taxon>eudicotyledons</taxon>
        <taxon>Gunneridae</taxon>
        <taxon>Pentapetalae</taxon>
        <taxon>rosids</taxon>
        <taxon>fabids</taxon>
        <taxon>Fabales</taxon>
        <taxon>Fabaceae</taxon>
        <taxon>Papilionoideae</taxon>
        <taxon>50 kb inversion clade</taxon>
        <taxon>NPAAA clade</taxon>
        <taxon>indigoferoid/millettioid clade</taxon>
        <taxon>Phaseoleae</taxon>
        <taxon>Clitoria</taxon>
    </lineage>
</organism>
<dbReference type="InterPro" id="IPR002885">
    <property type="entry name" value="PPR_rpt"/>
</dbReference>
<dbReference type="EMBL" id="JAYKXN010000005">
    <property type="protein sequence ID" value="KAK7284346.1"/>
    <property type="molecule type" value="Genomic_DNA"/>
</dbReference>
<sequence length="669" mass="74771">MNSLRLCMNGNNGGFKALWKFNAHLPSWTDSLKIPFYAKAPTSQNPFPATSKLVLNQANLSSLLSVCGRDRNLILGSSIHARIIKQPPFFHFDTYPRNALFVWNSLLSMYSRCGELQDAIKLFDHMPVKDTVSWNAIISGFFMNMDFDSGFRFFKRMSESRTVYCRFDKATLTTMLSACDGLEFSGVTKMIHALVFVGGFEREITVGNALITSYFKCGCFTHGRQVFYDMIERNVITWTALISGLAQNEFYEDSLRLFARMRGGSVSPNVLTYLSALMACSGLQALVEGRKIHGLLWKLGMQSDLCIESALMDLYSKCGSLEAAWQIFESAEELDEVSLTVILVAFAQNGLEEEAIEIFTRMVKLGIEVDPDMVSAILGVFGVETSLALGKQIHSLIIKKNFSQNPFVSNGLINMYSKCGDLYDSLQVFYQMTQKNSVSWNSVIAAYARHGDGFKALQFYEEMRMEGVAPTDITFLSLLHACSHAGLVEKGMEFLESMARDHGLSPLSEHYACVVDMLGRAGFLKEAKDFIEGLPENPGVPVWQALLGACGIHGDSEMGKYAADILFLAAPDSPAPYVLMANIYSSEGKWKERASAIKRMKEMGVAKVVGISWIEIEKKVNSFVVGDKMHPQADIIFWLLSGLLKHLKDEGYVPDKRCILYYLDQDKRD</sequence>
<name>A0AAN9P3W2_CLITE</name>
<proteinExistence type="inferred from homology"/>
<dbReference type="FunFam" id="1.25.40.10:FF:000690">
    <property type="entry name" value="Pentatricopeptide repeat-containing protein"/>
    <property type="match status" value="1"/>
</dbReference>
<reference evidence="4 5" key="1">
    <citation type="submission" date="2024-01" db="EMBL/GenBank/DDBJ databases">
        <title>The genomes of 5 underutilized Papilionoideae crops provide insights into root nodulation and disease resistance.</title>
        <authorList>
            <person name="Yuan L."/>
        </authorList>
    </citation>
    <scope>NUCLEOTIDE SEQUENCE [LARGE SCALE GENOMIC DNA]</scope>
    <source>
        <strain evidence="4">LY-2023</strain>
        <tissue evidence="4">Leaf</tissue>
    </source>
</reference>
<dbReference type="Pfam" id="PF01535">
    <property type="entry name" value="PPR"/>
    <property type="match status" value="4"/>
</dbReference>
<evidence type="ECO:0000256" key="3">
    <source>
        <dbReference type="PROSITE-ProRule" id="PRU00708"/>
    </source>
</evidence>
<dbReference type="GO" id="GO:0009451">
    <property type="term" value="P:RNA modification"/>
    <property type="evidence" value="ECO:0007669"/>
    <property type="project" value="InterPro"/>
</dbReference>
<comment type="similarity">
    <text evidence="1">Belongs to the PPR family. PCMP-H subfamily.</text>
</comment>
<evidence type="ECO:0000256" key="1">
    <source>
        <dbReference type="ARBA" id="ARBA00006643"/>
    </source>
</evidence>
<feature type="repeat" description="PPR" evidence="3">
    <location>
        <begin position="234"/>
        <end position="268"/>
    </location>
</feature>